<comment type="subcellular location">
    <subcellularLocation>
        <location evidence="4">Nucleus</location>
    </subcellularLocation>
</comment>
<dbReference type="GO" id="GO:0006351">
    <property type="term" value="P:DNA-templated transcription"/>
    <property type="evidence" value="ECO:0007669"/>
    <property type="project" value="InterPro"/>
</dbReference>
<feature type="compositionally biased region" description="Basic and acidic residues" evidence="5">
    <location>
        <begin position="186"/>
        <end position="217"/>
    </location>
</feature>
<feature type="compositionally biased region" description="Basic residues" evidence="5">
    <location>
        <begin position="928"/>
        <end position="937"/>
    </location>
</feature>
<feature type="region of interest" description="Disordered" evidence="5">
    <location>
        <begin position="888"/>
        <end position="977"/>
    </location>
</feature>
<protein>
    <recommendedName>
        <fullName evidence="4">Protein HIRA</fullName>
    </recommendedName>
</protein>
<evidence type="ECO:0000256" key="5">
    <source>
        <dbReference type="SAM" id="MobiDB-lite"/>
    </source>
</evidence>
<feature type="region of interest" description="Disordered" evidence="5">
    <location>
        <begin position="56"/>
        <end position="85"/>
    </location>
</feature>
<feature type="region of interest" description="Disordered" evidence="5">
    <location>
        <begin position="567"/>
        <end position="634"/>
    </location>
</feature>
<evidence type="ECO:0000256" key="3">
    <source>
        <dbReference type="PROSITE-ProRule" id="PRU00221"/>
    </source>
</evidence>
<feature type="region of interest" description="Disordered" evidence="5">
    <location>
        <begin position="101"/>
        <end position="240"/>
    </location>
</feature>
<dbReference type="GO" id="GO:0000417">
    <property type="term" value="C:HIR complex"/>
    <property type="evidence" value="ECO:0007669"/>
    <property type="project" value="TreeGrafter"/>
</dbReference>
<dbReference type="SUPFAM" id="SSF50978">
    <property type="entry name" value="WD40 repeat-like"/>
    <property type="match status" value="1"/>
</dbReference>
<dbReference type="Gene3D" id="2.130.10.10">
    <property type="entry name" value="YVTN repeat-like/Quinoprotein amine dehydrogenase"/>
    <property type="match status" value="3"/>
</dbReference>
<dbReference type="GO" id="GO:0006338">
    <property type="term" value="P:chromatin remodeling"/>
    <property type="evidence" value="ECO:0007669"/>
    <property type="project" value="TreeGrafter"/>
</dbReference>
<dbReference type="Proteomes" id="UP001146793">
    <property type="component" value="Unassembled WGS sequence"/>
</dbReference>
<dbReference type="PROSITE" id="PS50082">
    <property type="entry name" value="WD_REPEATS_2"/>
    <property type="match status" value="2"/>
</dbReference>
<keyword evidence="4" id="KW-0804">Transcription</keyword>
<dbReference type="PROSITE" id="PS50294">
    <property type="entry name" value="WD_REPEATS_REGION"/>
    <property type="match status" value="2"/>
</dbReference>
<feature type="compositionally biased region" description="Acidic residues" evidence="5">
    <location>
        <begin position="222"/>
        <end position="240"/>
    </location>
</feature>
<dbReference type="SMART" id="SM00320">
    <property type="entry name" value="WD40"/>
    <property type="match status" value="6"/>
</dbReference>
<proteinExistence type="inferred from homology"/>
<keyword evidence="4" id="KW-0678">Repressor</keyword>
<dbReference type="GO" id="GO:0031491">
    <property type="term" value="F:nucleosome binding"/>
    <property type="evidence" value="ECO:0007669"/>
    <property type="project" value="TreeGrafter"/>
</dbReference>
<dbReference type="InterPro" id="IPR001680">
    <property type="entry name" value="WD40_rpt"/>
</dbReference>
<keyword evidence="4" id="KW-0156">Chromatin regulator</keyword>
<dbReference type="InterPro" id="IPR015943">
    <property type="entry name" value="WD40/YVTN_repeat-like_dom_sf"/>
</dbReference>
<feature type="compositionally biased region" description="Basic residues" evidence="5">
    <location>
        <begin position="603"/>
        <end position="623"/>
    </location>
</feature>
<organism evidence="6 7">
    <name type="scientific">Anaeramoeba flamelloides</name>
    <dbReference type="NCBI Taxonomy" id="1746091"/>
    <lineage>
        <taxon>Eukaryota</taxon>
        <taxon>Metamonada</taxon>
        <taxon>Anaeramoebidae</taxon>
        <taxon>Anaeramoeba</taxon>
    </lineage>
</organism>
<keyword evidence="2 4" id="KW-0677">Repeat</keyword>
<dbReference type="InterPro" id="IPR031120">
    <property type="entry name" value="HIR1-like"/>
</dbReference>
<feature type="compositionally biased region" description="Low complexity" evidence="5">
    <location>
        <begin position="137"/>
        <end position="151"/>
    </location>
</feature>
<accession>A0AAV7YUB7</accession>
<feature type="repeat" description="WD" evidence="3">
    <location>
        <begin position="255"/>
        <end position="287"/>
    </location>
</feature>
<keyword evidence="1 3" id="KW-0853">WD repeat</keyword>
<dbReference type="Pfam" id="PF00400">
    <property type="entry name" value="WD40"/>
    <property type="match status" value="3"/>
</dbReference>
<feature type="compositionally biased region" description="Basic residues" evidence="5">
    <location>
        <begin position="947"/>
        <end position="956"/>
    </location>
</feature>
<dbReference type="GO" id="GO:0000785">
    <property type="term" value="C:chromatin"/>
    <property type="evidence" value="ECO:0007669"/>
    <property type="project" value="TreeGrafter"/>
</dbReference>
<dbReference type="PROSITE" id="PS00678">
    <property type="entry name" value="WD_REPEATS_1"/>
    <property type="match status" value="1"/>
</dbReference>
<evidence type="ECO:0000256" key="2">
    <source>
        <dbReference type="ARBA" id="ARBA00022737"/>
    </source>
</evidence>
<feature type="compositionally biased region" description="Polar residues" evidence="5">
    <location>
        <begin position="915"/>
        <end position="925"/>
    </location>
</feature>
<feature type="compositionally biased region" description="Low complexity" evidence="5">
    <location>
        <begin position="964"/>
        <end position="973"/>
    </location>
</feature>
<name>A0AAV7YUB7_9EUKA</name>
<evidence type="ECO:0000256" key="4">
    <source>
        <dbReference type="RuleBase" id="RU364014"/>
    </source>
</evidence>
<reference evidence="6" key="1">
    <citation type="submission" date="2022-08" db="EMBL/GenBank/DDBJ databases">
        <title>Novel sulphate-reducing endosymbionts in the free-living metamonad Anaeramoeba.</title>
        <authorList>
            <person name="Jerlstrom-Hultqvist J."/>
            <person name="Cepicka I."/>
            <person name="Gallot-Lavallee L."/>
            <person name="Salas-Leiva D."/>
            <person name="Curtis B.A."/>
            <person name="Zahonova K."/>
            <person name="Pipaliya S."/>
            <person name="Dacks J."/>
            <person name="Roger A.J."/>
        </authorList>
    </citation>
    <scope>NUCLEOTIDE SEQUENCE</scope>
    <source>
        <strain evidence="6">Busselton2</strain>
    </source>
</reference>
<dbReference type="EMBL" id="JANTQA010000047">
    <property type="protein sequence ID" value="KAJ3433422.1"/>
    <property type="molecule type" value="Genomic_DNA"/>
</dbReference>
<dbReference type="InterPro" id="IPR036322">
    <property type="entry name" value="WD40_repeat_dom_sf"/>
</dbReference>
<dbReference type="PANTHER" id="PTHR13831:SF0">
    <property type="entry name" value="PROTEIN HIRA"/>
    <property type="match status" value="1"/>
</dbReference>
<feature type="compositionally biased region" description="Polar residues" evidence="5">
    <location>
        <begin position="165"/>
        <end position="175"/>
    </location>
</feature>
<evidence type="ECO:0000313" key="7">
    <source>
        <dbReference type="Proteomes" id="UP001146793"/>
    </source>
</evidence>
<comment type="caution">
    <text evidence="6">The sequence shown here is derived from an EMBL/GenBank/DDBJ whole genome shotgun (WGS) entry which is preliminary data.</text>
</comment>
<keyword evidence="4" id="KW-0539">Nucleus</keyword>
<evidence type="ECO:0000313" key="6">
    <source>
        <dbReference type="EMBL" id="KAJ3433422.1"/>
    </source>
</evidence>
<feature type="compositionally biased region" description="Basic and acidic residues" evidence="5">
    <location>
        <begin position="121"/>
        <end position="135"/>
    </location>
</feature>
<keyword evidence="4" id="KW-0805">Transcription regulation</keyword>
<evidence type="ECO:0000256" key="1">
    <source>
        <dbReference type="ARBA" id="ARBA00022574"/>
    </source>
</evidence>
<dbReference type="GO" id="GO:0005634">
    <property type="term" value="C:nucleus"/>
    <property type="evidence" value="ECO:0007669"/>
    <property type="project" value="UniProtKB-SubCell"/>
</dbReference>
<feature type="repeat" description="WD" evidence="3">
    <location>
        <begin position="528"/>
        <end position="569"/>
    </location>
</feature>
<feature type="compositionally biased region" description="Basic and acidic residues" evidence="5">
    <location>
        <begin position="570"/>
        <end position="602"/>
    </location>
</feature>
<feature type="compositionally biased region" description="Acidic residues" evidence="5">
    <location>
        <begin position="63"/>
        <end position="85"/>
    </location>
</feature>
<gene>
    <name evidence="6" type="ORF">M0812_22380</name>
</gene>
<dbReference type="AlphaFoldDB" id="A0AAV7YUB7"/>
<comment type="similarity">
    <text evidence="4">Belongs to the WD repeat HIR1 family.</text>
</comment>
<dbReference type="PANTHER" id="PTHR13831">
    <property type="entry name" value="MEMBER OF THE HIR1 FAMILY OF WD-REPEAT PROTEINS"/>
    <property type="match status" value="1"/>
</dbReference>
<dbReference type="InterPro" id="IPR019775">
    <property type="entry name" value="WD40_repeat_CS"/>
</dbReference>
<sequence length="1200" mass="140305">MIIYIPSWLAKKLGCVNCLAIHPSGKSIAVSHQSGSVRIYSMKVFKKRIQDLLRQEKEKQKEEEESTEKEEEETTTTEDEEEEEIIVAKKEKVIVLDNTYEEDEKEKKNFQNNSVNSIFKKKQEQPKSNKQKIEQNKISSSKKTIIVSESSPDNEITIDSENEEPTNSPKSNFTNFEIREIEEEEDLKKEINKEKEILEGEREIEIEKESNSEEETKSSSPSEEETPSPDGDYFDENYDDNDIEEHFPNVLLADLKGHKGIVNILEFSPDGNLLATCSDDHSIIIWKSKFTDIDKLIRERTKLKRQVIEQKEGFEKQKQYFERILKSKKNIEQLIFSKMFSDFEENYSNKEATNFQKQNINTYNFKENHQMKELTKIKETKKELQFSVQNSTKFNLKNQTLLQNMIPSKQQKMHHFLSNTKKNKEMEMENEREKGKDYNGRLKINKQNEIKKTIQKMIIKKIQEKTKTEIKKQFLENQNTYLKSKKNTDTRFEQRIKRELSEQKSKTETALEVLKNENIEPWEIVTKLEQHKGDVQGLAWSPDSNFLASCSIDNKIIIWDLSNFSKPTKNAKEDEKQKDKKKDKNQLKETEQEKEQEQEKENRKQKRKGKLKHKDKNKKRKNNSKSNLQEESKKEKIAMICDEHKNVIKGITWSPNGLMLASQDPDLLLIHSVIDQKILFRITKPFKHAPDVSIFTKPCFSPNGNYLIIPGCVHHKNQLALIVSCENGFLNLVNPSPKKHKKRNLNKAKNTELLIDHLYGHSAPVTVASFSPIFYRSRDSRGAKQLFALGAQDGTISLWMLNKKYPIGVITGLFNQAIEDIHWSKDGDWFSVCAGNSIGFFEIQPEIDFPSDIEKLSIRQSKVYSQKHHILNSKGKIPRISNFFKMQNRKKTKNNDENNDEENNNIQKKNKNHHSSQNTLDNQYKYNDHKKKHKPDQKKRYDQNNMNKHKLKHNNHQNKENNKNKINNRNSKNAFEKENFSNVTQKKILQKIDQTQSTIKYIQDTILSKPTHGLSKKEQSLKSLEGKKFAFTITIDNDKQLKITGENKIIPKNGKRMSIITRSLGDITHSTGTAKHISYVGGNNSFLVISLDYCIFNIEQIAKNKNWIFITSEFYSNIQFVNDRYLVLVFPSGKCNVFDLETKCKIFDQPIPDYYIETNIKSIDSYVPNVSPFITFYDNLKYFFNKKMENWEVAPQKRIN</sequence>
<comment type="function">
    <text evidence="4">Required for replication-independent chromatin assembly and for the periodic repression of histone gene transcription during the cell cycle.</text>
</comment>